<sequence length="81" mass="9440">MRELKTLGGGIKPPLMEVSLYFSEVEYFLYKCKYDEQNHLKMILFYDLGNGNTSYFFTIVCVLISNTICCLYLKTGFVQKD</sequence>
<keyword evidence="1" id="KW-0472">Membrane</keyword>
<dbReference type="Proteomes" id="UP000027778">
    <property type="component" value="Unassembled WGS sequence"/>
</dbReference>
<dbReference type="AlphaFoldDB" id="A0A073KAJ1"/>
<dbReference type="EMBL" id="JOTM01000016">
    <property type="protein sequence ID" value="KEK23442.1"/>
    <property type="molecule type" value="Genomic_DNA"/>
</dbReference>
<comment type="caution">
    <text evidence="2">The sequence shown here is derived from an EMBL/GenBank/DDBJ whole genome shotgun (WGS) entry which is preliminary data.</text>
</comment>
<accession>A0A073KAJ1</accession>
<keyword evidence="3" id="KW-1185">Reference proteome</keyword>
<organism evidence="2 3">
    <name type="scientific">Bacillus gaemokensis</name>
    <dbReference type="NCBI Taxonomy" id="574375"/>
    <lineage>
        <taxon>Bacteria</taxon>
        <taxon>Bacillati</taxon>
        <taxon>Bacillota</taxon>
        <taxon>Bacilli</taxon>
        <taxon>Bacillales</taxon>
        <taxon>Bacillaceae</taxon>
        <taxon>Bacillus</taxon>
        <taxon>Bacillus cereus group</taxon>
    </lineage>
</organism>
<keyword evidence="1" id="KW-0812">Transmembrane</keyword>
<dbReference type="STRING" id="574375.AZF08_17410"/>
<proteinExistence type="predicted"/>
<gene>
    <name evidence="2" type="ORF">BAGA_09155</name>
</gene>
<evidence type="ECO:0000313" key="2">
    <source>
        <dbReference type="EMBL" id="KEK23442.1"/>
    </source>
</evidence>
<protein>
    <submittedName>
        <fullName evidence="2">Uncharacterized protein</fullName>
    </submittedName>
</protein>
<name>A0A073KAJ1_9BACI</name>
<feature type="transmembrane region" description="Helical" evidence="1">
    <location>
        <begin position="54"/>
        <end position="73"/>
    </location>
</feature>
<keyword evidence="1" id="KW-1133">Transmembrane helix</keyword>
<evidence type="ECO:0000256" key="1">
    <source>
        <dbReference type="SAM" id="Phobius"/>
    </source>
</evidence>
<reference evidence="2 3" key="1">
    <citation type="submission" date="2014-06" db="EMBL/GenBank/DDBJ databases">
        <title>Draft genome sequence of Bacillus gaemokensis JCM 15801 (MCCC 1A00707).</title>
        <authorList>
            <person name="Lai Q."/>
            <person name="Liu Y."/>
            <person name="Shao Z."/>
        </authorList>
    </citation>
    <scope>NUCLEOTIDE SEQUENCE [LARGE SCALE GENOMIC DNA]</scope>
    <source>
        <strain evidence="2 3">JCM 15801</strain>
    </source>
</reference>
<evidence type="ECO:0000313" key="3">
    <source>
        <dbReference type="Proteomes" id="UP000027778"/>
    </source>
</evidence>